<dbReference type="EMBL" id="MT144336">
    <property type="protein sequence ID" value="QJA52394.1"/>
    <property type="molecule type" value="Genomic_DNA"/>
</dbReference>
<feature type="transmembrane region" description="Helical" evidence="1">
    <location>
        <begin position="33"/>
        <end position="51"/>
    </location>
</feature>
<accession>A0A6H1ZXU8</accession>
<keyword evidence="1" id="KW-0812">Transmembrane</keyword>
<sequence length="93" mass="10651">MSLQVDFEILVMLNTAILFTIAFLLSKELRTRLILGSINIVTWFALSLAFVASQPSFPVFAMVFFAVGLIFTITLIHESISMFKEKRWKTEMD</sequence>
<organism evidence="2">
    <name type="scientific">viral metagenome</name>
    <dbReference type="NCBI Taxonomy" id="1070528"/>
    <lineage>
        <taxon>unclassified sequences</taxon>
        <taxon>metagenomes</taxon>
        <taxon>organismal metagenomes</taxon>
    </lineage>
</organism>
<keyword evidence="1" id="KW-1133">Transmembrane helix</keyword>
<feature type="transmembrane region" description="Helical" evidence="1">
    <location>
        <begin position="57"/>
        <end position="77"/>
    </location>
</feature>
<proteinExistence type="predicted"/>
<dbReference type="AlphaFoldDB" id="A0A6H1ZXU8"/>
<evidence type="ECO:0000256" key="1">
    <source>
        <dbReference type="SAM" id="Phobius"/>
    </source>
</evidence>
<feature type="transmembrane region" description="Helical" evidence="1">
    <location>
        <begin position="6"/>
        <end position="26"/>
    </location>
</feature>
<keyword evidence="1" id="KW-0472">Membrane</keyword>
<gene>
    <name evidence="2" type="ORF">TM448A02684_0002</name>
</gene>
<reference evidence="2" key="1">
    <citation type="submission" date="2020-03" db="EMBL/GenBank/DDBJ databases">
        <title>The deep terrestrial virosphere.</title>
        <authorList>
            <person name="Holmfeldt K."/>
            <person name="Nilsson E."/>
            <person name="Simone D."/>
            <person name="Lopez-Fernandez M."/>
            <person name="Wu X."/>
            <person name="de Brujin I."/>
            <person name="Lundin D."/>
            <person name="Andersson A."/>
            <person name="Bertilsson S."/>
            <person name="Dopson M."/>
        </authorList>
    </citation>
    <scope>NUCLEOTIDE SEQUENCE</scope>
    <source>
        <strain evidence="2">TM448A02684</strain>
    </source>
</reference>
<protein>
    <submittedName>
        <fullName evidence="2">Uncharacterized protein</fullName>
    </submittedName>
</protein>
<name>A0A6H1ZXU8_9ZZZZ</name>
<evidence type="ECO:0000313" key="2">
    <source>
        <dbReference type="EMBL" id="QJA52394.1"/>
    </source>
</evidence>